<evidence type="ECO:0000313" key="2">
    <source>
        <dbReference type="EMBL" id="NEY73801.1"/>
    </source>
</evidence>
<sequence>MKKLILIIPIMVIVYFFGLRILTNNYPEISSQTQFFIALGGAIFSGFISIFLFRKEEIK</sequence>
<keyword evidence="1" id="KW-0812">Transmembrane</keyword>
<feature type="transmembrane region" description="Helical" evidence="1">
    <location>
        <begin position="5"/>
        <end position="23"/>
    </location>
</feature>
<reference evidence="2 3" key="1">
    <citation type="submission" date="2020-02" db="EMBL/GenBank/DDBJ databases">
        <title>Bacillus aquiflavi sp. nov., isolated from yellow water of strong flavor Chinese baijiu in Yibin region of China.</title>
        <authorList>
            <person name="Xie J."/>
        </authorList>
    </citation>
    <scope>NUCLEOTIDE SEQUENCE [LARGE SCALE GENOMIC DNA]</scope>
    <source>
        <strain evidence="2 3">SA4</strain>
    </source>
</reference>
<gene>
    <name evidence="2" type="ORF">G4D63_18965</name>
</gene>
<protein>
    <submittedName>
        <fullName evidence="2">Histidine kinase</fullName>
    </submittedName>
</protein>
<keyword evidence="2" id="KW-0808">Transferase</keyword>
<evidence type="ECO:0000313" key="3">
    <source>
        <dbReference type="Proteomes" id="UP000481043"/>
    </source>
</evidence>
<organism evidence="2 3">
    <name type="scientific">Bacillus mesophilus</name>
    <dbReference type="NCBI Taxonomy" id="1808955"/>
    <lineage>
        <taxon>Bacteria</taxon>
        <taxon>Bacillati</taxon>
        <taxon>Bacillota</taxon>
        <taxon>Bacilli</taxon>
        <taxon>Bacillales</taxon>
        <taxon>Bacillaceae</taxon>
        <taxon>Bacillus</taxon>
    </lineage>
</organism>
<keyword evidence="1" id="KW-0472">Membrane</keyword>
<dbReference type="RefSeq" id="WP_163181659.1">
    <property type="nucleotide sequence ID" value="NZ_JAAIWM010000009.1"/>
</dbReference>
<accession>A0A6M0QBN1</accession>
<keyword evidence="3" id="KW-1185">Reference proteome</keyword>
<dbReference type="EMBL" id="JAAIWM010000009">
    <property type="protein sequence ID" value="NEY73801.1"/>
    <property type="molecule type" value="Genomic_DNA"/>
</dbReference>
<dbReference type="AlphaFoldDB" id="A0A6M0QBN1"/>
<feature type="transmembrane region" description="Helical" evidence="1">
    <location>
        <begin position="35"/>
        <end position="53"/>
    </location>
</feature>
<evidence type="ECO:0000256" key="1">
    <source>
        <dbReference type="SAM" id="Phobius"/>
    </source>
</evidence>
<name>A0A6M0QBN1_9BACI</name>
<proteinExistence type="predicted"/>
<dbReference type="GO" id="GO:0016301">
    <property type="term" value="F:kinase activity"/>
    <property type="evidence" value="ECO:0007669"/>
    <property type="project" value="UniProtKB-KW"/>
</dbReference>
<comment type="caution">
    <text evidence="2">The sequence shown here is derived from an EMBL/GenBank/DDBJ whole genome shotgun (WGS) entry which is preliminary data.</text>
</comment>
<keyword evidence="2" id="KW-0418">Kinase</keyword>
<dbReference type="Proteomes" id="UP000481043">
    <property type="component" value="Unassembled WGS sequence"/>
</dbReference>
<keyword evidence="1" id="KW-1133">Transmembrane helix</keyword>